<accession>A0A225MA53</accession>
<dbReference type="Gene3D" id="3.60.130.10">
    <property type="entry name" value="Clavaminate synthase-like"/>
    <property type="match status" value="1"/>
</dbReference>
<reference evidence="8" key="1">
    <citation type="submission" date="2017-06" db="EMBL/GenBank/DDBJ databases">
        <title>Herbaspirillum phytohormonus sp. nov., isolated from the root nodule of Robinia pseudoacacia in lead-zinc mine.</title>
        <authorList>
            <person name="Fan M."/>
            <person name="Lin Y."/>
        </authorList>
    </citation>
    <scope>NUCLEOTIDE SEQUENCE [LARGE SCALE GENOMIC DNA]</scope>
    <source>
        <strain evidence="8">SC-089</strain>
    </source>
</reference>
<feature type="domain" description="TauD/TfdA-like" evidence="6">
    <location>
        <begin position="9"/>
        <end position="282"/>
    </location>
</feature>
<dbReference type="GO" id="GO:0005737">
    <property type="term" value="C:cytoplasm"/>
    <property type="evidence" value="ECO:0007669"/>
    <property type="project" value="TreeGrafter"/>
</dbReference>
<dbReference type="Pfam" id="PF02668">
    <property type="entry name" value="TauD"/>
    <property type="match status" value="1"/>
</dbReference>
<dbReference type="GO" id="GO:0006790">
    <property type="term" value="P:sulfur compound metabolic process"/>
    <property type="evidence" value="ECO:0007669"/>
    <property type="project" value="TreeGrafter"/>
</dbReference>
<dbReference type="GO" id="GO:0000908">
    <property type="term" value="F:taurine dioxygenase activity"/>
    <property type="evidence" value="ECO:0007669"/>
    <property type="project" value="TreeGrafter"/>
</dbReference>
<keyword evidence="2" id="KW-0479">Metal-binding</keyword>
<organism evidence="7 8">
    <name type="scientific">Candidimonas nitroreducens</name>
    <dbReference type="NCBI Taxonomy" id="683354"/>
    <lineage>
        <taxon>Bacteria</taxon>
        <taxon>Pseudomonadati</taxon>
        <taxon>Pseudomonadota</taxon>
        <taxon>Betaproteobacteria</taxon>
        <taxon>Burkholderiales</taxon>
        <taxon>Alcaligenaceae</taxon>
        <taxon>Candidimonas</taxon>
    </lineage>
</organism>
<dbReference type="PANTHER" id="PTHR30468:SF1">
    <property type="entry name" value="ALPHA-KETOGLUTARATE-DEPENDENT SULFONATE DIOXYGENASE"/>
    <property type="match status" value="1"/>
</dbReference>
<evidence type="ECO:0000256" key="4">
    <source>
        <dbReference type="ARBA" id="ARBA00023002"/>
    </source>
</evidence>
<name>A0A225MA53_9BURK</name>
<dbReference type="EMBL" id="NJIH01000009">
    <property type="protein sequence ID" value="OWT57602.1"/>
    <property type="molecule type" value="Genomic_DNA"/>
</dbReference>
<sequence length="289" mass="32610">MNQQLKITPTEAPIGAYVEGVDLSRELDPETFQQIEAAYDRHTVLVFRGQNLTPEQHIAFGRRFGPLEIHVVKKALLADHPEILLVSNIKNDNGEDIGLSDAGQTWHTDTSYRKRPSRGSVLYALEIPHDNDGNALGNTLFAGTAKAYEDLSDSTKQKLHGLKAIHSYAYRKRPEGSQRNKITATVLHETPDIAHPIVRTHPRTGRKALYVFEGECTGIEGMDKEEALPLIHDLTEHCIQPKYIYEHKWQLGDVVMWDNAASLHLAICDYKLPQRRLLHRVTVEGEAPF</sequence>
<evidence type="ECO:0000256" key="5">
    <source>
        <dbReference type="ARBA" id="ARBA00023004"/>
    </source>
</evidence>
<protein>
    <submittedName>
        <fullName evidence="7">Taurine dioxygenase</fullName>
    </submittedName>
</protein>
<gene>
    <name evidence="7" type="ORF">CEY11_17070</name>
</gene>
<evidence type="ECO:0000256" key="3">
    <source>
        <dbReference type="ARBA" id="ARBA00022964"/>
    </source>
</evidence>
<dbReference type="SUPFAM" id="SSF51197">
    <property type="entry name" value="Clavaminate synthase-like"/>
    <property type="match status" value="1"/>
</dbReference>
<dbReference type="GO" id="GO:0046872">
    <property type="term" value="F:metal ion binding"/>
    <property type="evidence" value="ECO:0007669"/>
    <property type="project" value="UniProtKB-KW"/>
</dbReference>
<evidence type="ECO:0000256" key="2">
    <source>
        <dbReference type="ARBA" id="ARBA00022723"/>
    </source>
</evidence>
<evidence type="ECO:0000313" key="8">
    <source>
        <dbReference type="Proteomes" id="UP000214603"/>
    </source>
</evidence>
<evidence type="ECO:0000256" key="1">
    <source>
        <dbReference type="ARBA" id="ARBA00005896"/>
    </source>
</evidence>
<dbReference type="PANTHER" id="PTHR30468">
    <property type="entry name" value="ALPHA-KETOGLUTARATE-DEPENDENT SULFONATE DIOXYGENASE"/>
    <property type="match status" value="1"/>
</dbReference>
<comment type="caution">
    <text evidence="7">The sequence shown here is derived from an EMBL/GenBank/DDBJ whole genome shotgun (WGS) entry which is preliminary data.</text>
</comment>
<dbReference type="RefSeq" id="WP_088604607.1">
    <property type="nucleotide sequence ID" value="NZ_NJIH01000009.1"/>
</dbReference>
<comment type="similarity">
    <text evidence="1">Belongs to the TfdA dioxygenase family.</text>
</comment>
<proteinExistence type="inferred from homology"/>
<dbReference type="OrthoDB" id="8893262at2"/>
<dbReference type="InterPro" id="IPR003819">
    <property type="entry name" value="TauD/TfdA-like"/>
</dbReference>
<dbReference type="AlphaFoldDB" id="A0A225MA53"/>
<dbReference type="InterPro" id="IPR051323">
    <property type="entry name" value="AtsK-like"/>
</dbReference>
<keyword evidence="5" id="KW-0408">Iron</keyword>
<keyword evidence="3 7" id="KW-0223">Dioxygenase</keyword>
<evidence type="ECO:0000313" key="7">
    <source>
        <dbReference type="EMBL" id="OWT57602.1"/>
    </source>
</evidence>
<keyword evidence="4" id="KW-0560">Oxidoreductase</keyword>
<dbReference type="Proteomes" id="UP000214603">
    <property type="component" value="Unassembled WGS sequence"/>
</dbReference>
<evidence type="ECO:0000259" key="6">
    <source>
        <dbReference type="Pfam" id="PF02668"/>
    </source>
</evidence>
<keyword evidence="8" id="KW-1185">Reference proteome</keyword>
<dbReference type="InterPro" id="IPR042098">
    <property type="entry name" value="TauD-like_sf"/>
</dbReference>